<evidence type="ECO:0000256" key="1">
    <source>
        <dbReference type="SAM" id="Phobius"/>
    </source>
</evidence>
<dbReference type="Proteomes" id="UP001241605">
    <property type="component" value="Chromosome"/>
</dbReference>
<gene>
    <name evidence="2" type="ORF">QF118_02515</name>
</gene>
<organism evidence="2 3">
    <name type="scientific">Tropicibacter oceani</name>
    <dbReference type="NCBI Taxonomy" id="3058420"/>
    <lineage>
        <taxon>Bacteria</taxon>
        <taxon>Pseudomonadati</taxon>
        <taxon>Pseudomonadota</taxon>
        <taxon>Alphaproteobacteria</taxon>
        <taxon>Rhodobacterales</taxon>
        <taxon>Roseobacteraceae</taxon>
        <taxon>Tropicibacter</taxon>
    </lineage>
</organism>
<feature type="transmembrane region" description="Helical" evidence="1">
    <location>
        <begin position="7"/>
        <end position="30"/>
    </location>
</feature>
<keyword evidence="1" id="KW-1133">Transmembrane helix</keyword>
<reference evidence="2 3" key="1">
    <citation type="submission" date="2023-05" db="EMBL/GenBank/DDBJ databases">
        <title>YMD87, complete Genome.</title>
        <authorList>
            <person name="Zhang J."/>
            <person name="Xu X."/>
        </authorList>
    </citation>
    <scope>NUCLEOTIDE SEQUENCE [LARGE SCALE GENOMIC DNA]</scope>
    <source>
        <strain evidence="2 3">YMD87</strain>
    </source>
</reference>
<keyword evidence="1" id="KW-0812">Transmembrane</keyword>
<sequence>MSRATKLTLIGIAVFFLAVVLSFVLFVVTWNPEATQSLTHLVPHSKGRLT</sequence>
<evidence type="ECO:0000313" key="2">
    <source>
        <dbReference type="EMBL" id="WGW04438.1"/>
    </source>
</evidence>
<accession>A0ABY8QJ19</accession>
<evidence type="ECO:0000313" key="3">
    <source>
        <dbReference type="Proteomes" id="UP001241605"/>
    </source>
</evidence>
<dbReference type="RefSeq" id="WP_282301072.1">
    <property type="nucleotide sequence ID" value="NZ_CP124616.1"/>
</dbReference>
<dbReference type="EMBL" id="CP124616">
    <property type="protein sequence ID" value="WGW04438.1"/>
    <property type="molecule type" value="Genomic_DNA"/>
</dbReference>
<keyword evidence="1" id="KW-0472">Membrane</keyword>
<proteinExistence type="predicted"/>
<name>A0ABY8QJ19_9RHOB</name>
<keyword evidence="3" id="KW-1185">Reference proteome</keyword>
<protein>
    <submittedName>
        <fullName evidence="2">Uncharacterized protein</fullName>
    </submittedName>
</protein>